<dbReference type="GO" id="GO:0006633">
    <property type="term" value="P:fatty acid biosynthetic process"/>
    <property type="evidence" value="ECO:0007669"/>
    <property type="project" value="TreeGrafter"/>
</dbReference>
<keyword evidence="2" id="KW-0597">Phosphoprotein</keyword>
<dbReference type="SUPFAM" id="SSF53901">
    <property type="entry name" value="Thiolase-like"/>
    <property type="match status" value="1"/>
</dbReference>
<dbReference type="Proteomes" id="UP000654075">
    <property type="component" value="Unassembled WGS sequence"/>
</dbReference>
<dbReference type="InterPro" id="IPR016039">
    <property type="entry name" value="Thiolase-like"/>
</dbReference>
<feature type="non-terminal residue" evidence="4">
    <location>
        <position position="451"/>
    </location>
</feature>
<keyword evidence="1" id="KW-0596">Phosphopantetheine</keyword>
<comment type="caution">
    <text evidence="4">The sequence shown here is derived from an EMBL/GenBank/DDBJ whole genome shotgun (WGS) entry which is preliminary data.</text>
</comment>
<feature type="domain" description="Beta-ketoacyl synthase-like N-terminal" evidence="3">
    <location>
        <begin position="302"/>
        <end position="430"/>
    </location>
</feature>
<protein>
    <recommendedName>
        <fullName evidence="3">Beta-ketoacyl synthase-like N-terminal domain-containing protein</fullName>
    </recommendedName>
</protein>
<dbReference type="OMA" id="VHTTENQ"/>
<dbReference type="Gene3D" id="3.40.47.10">
    <property type="match status" value="1"/>
</dbReference>
<dbReference type="PANTHER" id="PTHR43775:SF37">
    <property type="entry name" value="SI:DKEY-61P9.11"/>
    <property type="match status" value="1"/>
</dbReference>
<sequence length="451" mass="48963">MPPAVETTPADGRRVTEAGFDVKLGSANDLPEVIECLAQKAFCVIDASQCGHLVGRASQEAIQVPGTQFLPAPGSKGAHVADGLLGAEGSCCVFDVQQLSATSELRHLDAFAAELCLGLASRCRRIVGEASFLSEGLLLETRTTSTDAPSSEELTEASCSQWLDLFARHRLMLLFFLGPGAGLLELGVFGQASGSRIQVRTRPNVLVVLRPDIVSRTHSAAVPGTERCFAYSRFLFASGSLQAEVEEKQIPPYHADLLAWCLTRLKQLKELEVEAPGLVPEEVPRAWLRAMSSEFTVGQQACIRGSACRLPGPTGWHLEELLPSLVAGADFIIEVPLQRFDVDAMFYSDPRDELWRESKTYSRHGSFVDGAELFDHRFFGIAASAAPTMPVSERWGLEVGYEAIFRAGWSKASIRRAKADVLVGVHTTENQFNMRTPDAAQFGPGGSQARE</sequence>
<evidence type="ECO:0000256" key="1">
    <source>
        <dbReference type="ARBA" id="ARBA00022450"/>
    </source>
</evidence>
<evidence type="ECO:0000313" key="4">
    <source>
        <dbReference type="EMBL" id="CAE8614404.1"/>
    </source>
</evidence>
<dbReference type="Pfam" id="PF00109">
    <property type="entry name" value="ketoacyl-synt"/>
    <property type="match status" value="1"/>
</dbReference>
<dbReference type="GO" id="GO:0004312">
    <property type="term" value="F:fatty acid synthase activity"/>
    <property type="evidence" value="ECO:0007669"/>
    <property type="project" value="TreeGrafter"/>
</dbReference>
<accession>A0A813FUR8</accession>
<evidence type="ECO:0000259" key="3">
    <source>
        <dbReference type="Pfam" id="PF00109"/>
    </source>
</evidence>
<keyword evidence="5" id="KW-1185">Reference proteome</keyword>
<dbReference type="EMBL" id="CAJNNV010025420">
    <property type="protein sequence ID" value="CAE8614404.1"/>
    <property type="molecule type" value="Genomic_DNA"/>
</dbReference>
<dbReference type="OrthoDB" id="329835at2759"/>
<name>A0A813FUR8_POLGL</name>
<dbReference type="InterPro" id="IPR050091">
    <property type="entry name" value="PKS_NRPS_Biosynth_Enz"/>
</dbReference>
<evidence type="ECO:0000313" key="5">
    <source>
        <dbReference type="Proteomes" id="UP000654075"/>
    </source>
</evidence>
<dbReference type="InterPro" id="IPR014030">
    <property type="entry name" value="Ketoacyl_synth_N"/>
</dbReference>
<reference evidence="4" key="1">
    <citation type="submission" date="2021-02" db="EMBL/GenBank/DDBJ databases">
        <authorList>
            <person name="Dougan E. K."/>
            <person name="Rhodes N."/>
            <person name="Thang M."/>
            <person name="Chan C."/>
        </authorList>
    </citation>
    <scope>NUCLEOTIDE SEQUENCE</scope>
</reference>
<organism evidence="4 5">
    <name type="scientific">Polarella glacialis</name>
    <name type="common">Dinoflagellate</name>
    <dbReference type="NCBI Taxonomy" id="89957"/>
    <lineage>
        <taxon>Eukaryota</taxon>
        <taxon>Sar</taxon>
        <taxon>Alveolata</taxon>
        <taxon>Dinophyceae</taxon>
        <taxon>Suessiales</taxon>
        <taxon>Suessiaceae</taxon>
        <taxon>Polarella</taxon>
    </lineage>
</organism>
<dbReference type="PANTHER" id="PTHR43775">
    <property type="entry name" value="FATTY ACID SYNTHASE"/>
    <property type="match status" value="1"/>
</dbReference>
<proteinExistence type="predicted"/>
<dbReference type="AlphaFoldDB" id="A0A813FUR8"/>
<gene>
    <name evidence="4" type="ORF">PGLA1383_LOCUS32128</name>
</gene>
<evidence type="ECO:0000256" key="2">
    <source>
        <dbReference type="ARBA" id="ARBA00022553"/>
    </source>
</evidence>